<dbReference type="GO" id="GO:0048038">
    <property type="term" value="F:quinone binding"/>
    <property type="evidence" value="ECO:0007669"/>
    <property type="project" value="InterPro"/>
</dbReference>
<dbReference type="SUPFAM" id="SSF49998">
    <property type="entry name" value="Amine oxidase catalytic domain"/>
    <property type="match status" value="1"/>
</dbReference>
<gene>
    <name evidence="3" type="ORF">OKA104_LOCUS42222</name>
</gene>
<keyword evidence="1" id="KW-0186">Copper</keyword>
<dbReference type="AlphaFoldDB" id="A0A820CJT4"/>
<dbReference type="InterPro" id="IPR049947">
    <property type="entry name" value="Cu_Am_Ox_Cu-bd"/>
</dbReference>
<sequence length="77" mass="8604">IAFYCQKHKDDSLVNCDLVTWYTFGINHIVRAEDWPVMPVETVGFRLQPVGFFAGSPAMDVPPPIAKICTTEACAHH</sequence>
<proteinExistence type="inferred from homology"/>
<evidence type="ECO:0000256" key="1">
    <source>
        <dbReference type="RuleBase" id="RU000672"/>
    </source>
</evidence>
<dbReference type="Pfam" id="PF01179">
    <property type="entry name" value="Cu_amine_oxid"/>
    <property type="match status" value="1"/>
</dbReference>
<name>A0A820CJT4_9BILA</name>
<dbReference type="InterPro" id="IPR000269">
    <property type="entry name" value="Cu_amine_oxidase"/>
</dbReference>
<comment type="similarity">
    <text evidence="1">Belongs to the copper/topaquinone oxidase family.</text>
</comment>
<evidence type="ECO:0000313" key="4">
    <source>
        <dbReference type="Proteomes" id="UP000663881"/>
    </source>
</evidence>
<keyword evidence="1" id="KW-0801">TPQ</keyword>
<dbReference type="GO" id="GO:0005507">
    <property type="term" value="F:copper ion binding"/>
    <property type="evidence" value="ECO:0007669"/>
    <property type="project" value="InterPro"/>
</dbReference>
<comment type="cofactor">
    <cofactor evidence="1">
        <name>Cu cation</name>
        <dbReference type="ChEBI" id="CHEBI:23378"/>
    </cofactor>
    <text evidence="1">Contains 1 topaquinone per subunit.</text>
</comment>
<evidence type="ECO:0000313" key="3">
    <source>
        <dbReference type="EMBL" id="CAF4224513.1"/>
    </source>
</evidence>
<reference evidence="3" key="1">
    <citation type="submission" date="2021-02" db="EMBL/GenBank/DDBJ databases">
        <authorList>
            <person name="Nowell W R."/>
        </authorList>
    </citation>
    <scope>NUCLEOTIDE SEQUENCE</scope>
</reference>
<dbReference type="EMBL" id="CAJOAY010010628">
    <property type="protein sequence ID" value="CAF4224513.1"/>
    <property type="molecule type" value="Genomic_DNA"/>
</dbReference>
<keyword evidence="1" id="KW-0479">Metal-binding</keyword>
<dbReference type="PANTHER" id="PTHR10638">
    <property type="entry name" value="COPPER AMINE OXIDASE"/>
    <property type="match status" value="1"/>
</dbReference>
<accession>A0A820CJT4</accession>
<dbReference type="Gene3D" id="2.70.98.20">
    <property type="entry name" value="Copper amine oxidase, catalytic domain"/>
    <property type="match status" value="1"/>
</dbReference>
<feature type="non-terminal residue" evidence="3">
    <location>
        <position position="1"/>
    </location>
</feature>
<feature type="domain" description="Copper amine oxidase catalytic" evidence="2">
    <location>
        <begin position="9"/>
        <end position="59"/>
    </location>
</feature>
<comment type="PTM">
    <text evidence="1">Topaquinone (TPQ) is generated by copper-dependent autoxidation of a specific tyrosyl residue.</text>
</comment>
<dbReference type="PROSITE" id="PS01165">
    <property type="entry name" value="COPPER_AMINE_OXID_2"/>
    <property type="match status" value="1"/>
</dbReference>
<protein>
    <recommendedName>
        <fullName evidence="1">Amine oxidase</fullName>
        <ecNumber evidence="1">1.4.3.-</ecNumber>
    </recommendedName>
</protein>
<dbReference type="GO" id="GO:0009308">
    <property type="term" value="P:amine metabolic process"/>
    <property type="evidence" value="ECO:0007669"/>
    <property type="project" value="UniProtKB-UniRule"/>
</dbReference>
<comment type="caution">
    <text evidence="3">The sequence shown here is derived from an EMBL/GenBank/DDBJ whole genome shotgun (WGS) entry which is preliminary data.</text>
</comment>
<dbReference type="EC" id="1.4.3.-" evidence="1"/>
<dbReference type="InterPro" id="IPR015798">
    <property type="entry name" value="Cu_amine_oxidase_C"/>
</dbReference>
<organism evidence="3 4">
    <name type="scientific">Adineta steineri</name>
    <dbReference type="NCBI Taxonomy" id="433720"/>
    <lineage>
        <taxon>Eukaryota</taxon>
        <taxon>Metazoa</taxon>
        <taxon>Spiralia</taxon>
        <taxon>Gnathifera</taxon>
        <taxon>Rotifera</taxon>
        <taxon>Eurotatoria</taxon>
        <taxon>Bdelloidea</taxon>
        <taxon>Adinetida</taxon>
        <taxon>Adinetidae</taxon>
        <taxon>Adineta</taxon>
    </lineage>
</organism>
<dbReference type="InterPro" id="IPR036460">
    <property type="entry name" value="Cu_amine_oxidase_C_sf"/>
</dbReference>
<dbReference type="Proteomes" id="UP000663881">
    <property type="component" value="Unassembled WGS sequence"/>
</dbReference>
<evidence type="ECO:0000259" key="2">
    <source>
        <dbReference type="Pfam" id="PF01179"/>
    </source>
</evidence>
<dbReference type="GO" id="GO:0008131">
    <property type="term" value="F:primary methylamine oxidase activity"/>
    <property type="evidence" value="ECO:0007669"/>
    <property type="project" value="InterPro"/>
</dbReference>
<keyword evidence="1" id="KW-0560">Oxidoreductase</keyword>